<feature type="compositionally biased region" description="Low complexity" evidence="1">
    <location>
        <begin position="1453"/>
        <end position="1462"/>
    </location>
</feature>
<feature type="compositionally biased region" description="Low complexity" evidence="1">
    <location>
        <begin position="97"/>
        <end position="106"/>
    </location>
</feature>
<gene>
    <name evidence="2" type="ORF">TEA_012422</name>
</gene>
<dbReference type="InterPro" id="IPR038808">
    <property type="entry name" value="MOS1-like"/>
</dbReference>
<feature type="region of interest" description="Disordered" evidence="1">
    <location>
        <begin position="376"/>
        <end position="600"/>
    </location>
</feature>
<feature type="compositionally biased region" description="Basic residues" evidence="1">
    <location>
        <begin position="1246"/>
        <end position="1256"/>
    </location>
</feature>
<dbReference type="STRING" id="542762.A0A4S4EPQ4"/>
<feature type="compositionally biased region" description="Polar residues" evidence="1">
    <location>
        <begin position="919"/>
        <end position="928"/>
    </location>
</feature>
<feature type="compositionally biased region" description="Polar residues" evidence="1">
    <location>
        <begin position="519"/>
        <end position="530"/>
    </location>
</feature>
<feature type="compositionally biased region" description="Basic and acidic residues" evidence="1">
    <location>
        <begin position="312"/>
        <end position="321"/>
    </location>
</feature>
<feature type="compositionally biased region" description="Polar residues" evidence="1">
    <location>
        <begin position="745"/>
        <end position="754"/>
    </location>
</feature>
<evidence type="ECO:0000313" key="2">
    <source>
        <dbReference type="EMBL" id="THG18719.1"/>
    </source>
</evidence>
<accession>A0A4S4EPQ4</accession>
<feature type="compositionally biased region" description="Low complexity" evidence="1">
    <location>
        <begin position="997"/>
        <end position="1009"/>
    </location>
</feature>
<feature type="region of interest" description="Disordered" evidence="1">
    <location>
        <begin position="1292"/>
        <end position="1491"/>
    </location>
</feature>
<protein>
    <recommendedName>
        <fullName evidence="4">BAT2 N-terminal domain-containing protein</fullName>
    </recommendedName>
</protein>
<feature type="compositionally biased region" description="Polar residues" evidence="1">
    <location>
        <begin position="1353"/>
        <end position="1363"/>
    </location>
</feature>
<feature type="compositionally biased region" description="Basic residues" evidence="1">
    <location>
        <begin position="930"/>
        <end position="943"/>
    </location>
</feature>
<sequence length="1643" mass="179318">MVIIFTVRLFKPECCLGMFNGLVFLGTATRLIWDGQTLPGSWTVPILMSGENKRQWADSNGKSIYMGTLSWGSRSSSSASNAWGSSALSPNTDGGTSSPSYLSGRPSSGGGTRPSTAGSDRMHEPTPNAWGQNSRPSSASGVLTSNQTALASRPRSAETRPDHGSYSRPGSSSGRAASGKEKSVTSSVGDISVNANVSSGNVSTWRRDGSHHVEDGVQPTMEKWKGDPSPYLNPNFPPHHFDAWRGPPINPPPPGVWYGGPPRGPPYGPPLAPGGFPIEPFPYYHPQIPPPPLANSQPIPPPGAGPRGHHPKNGDLHRPHIPDAYIRPDMPIRPGFYPGPMAYEGYFRPPMGYCNSNERDIPFMGMVAPPAVYNRYPGENPTDPGNNHARASMHGSMGKPSASEHAESGHPDDTRGPYKVLKKPHNEWDEKRAEDKREHGVPANAQYLEKGDQPRTSLPKNEWGLEDREDEENYSGKRTFGGDARSRNFDNRGTSSSDSVKVKLPESRGKAKTIDDVTVTKSETAASTFPQVPPQIVPSTPKDPTLIQKIEGLNAKARTSDGWPDTASIPCREEQKSRLQVDAMASRSASETGTAFERTHSHEVDISTAHKALQPTASSGAAILRKASHGVQGRLDHRGKRFNNTHDAGGLRKKPLAAESVCEVSAVNSEPSFDVHVQDHLTSVEATEKPGINPQGKDEGESLTPRAKMREIAKQRAKQLQEEEEERIREQKAKALAKLEELNRRTQTMDGSTQKLEKGPPSGPIQQEQEPVTTEVVVMVASKSETVSSPLVSNPNAQIRESNTVGIGESTVMSEDTRLETSDNVHAESVVSHDQLLHLQQDSHTAGAANHKAARQGSEGSVSRHKRMGYKQKQNAPLGKNLIDKSVPISSTEAPKDETHVAVNDVAGEVGSTEPILPMNSNITAESSAHQRRKNSRSSKNKHKLDDVSSVAALPLPVSKETNAAKVSTESGKPKASELELDPSSVQSRTGSKEAIPPSELPVSVPSEEAGGRINSQWKPQYNRRMPRNQQANRTAEKSYSSDAVVWAPVRSQNKTEVMDEAGKKTVPDTVNAAAKSDNSVQNNMKSKRAEIERYVPKPVAKELAQQGSIQQQPVPSSVNQITSEETVGRVENFQNVEGSQLGNSVIGNELRNADGKQNKQSKAHGSWRQRGLEDGSSSTSHPCKNVEKSVEQYQSLKPDINSLKEQTKSSDDFNTSDGWGFLDNSETKASVIASAVVKDQEVTGRGKRHPFKGHRSIGNNRDHDYRNANSGYTDEIGQTDTNIALKENRGVGERITPHWQPKSQVYSVHSQRGNRPSSGQNATVDDSLSPKRVNLSPQHDKERRETMVQPPIDQSVSEQTNVAELLSLGQHQESKRERKVASANVDTQHEQQFASGFRKNGNQNNRSGRGHESRGDWSSAGQDNRQHGSTSSNRERQRHNSHYEYQPIGQYNNNNNNKTNNFEGPTDGSHNMGSRYRERSQGHSRRGGVGQKPFLQTLGLLVPLANDFRVGLGRGQAHGAKAKCGVHAKVYRAYGSLKVLFVLREKFAYVSIYVVEQNDFSKESQHGRGAGKGVEGDASCSFAVAMCVVVVRQSLWGCRVLLVLEAVTVLPAFVSVVKLERVGRLWTRLWHVARIVGFMGQM</sequence>
<feature type="compositionally biased region" description="Pro residues" evidence="1">
    <location>
        <begin position="287"/>
        <end position="304"/>
    </location>
</feature>
<feature type="region of interest" description="Disordered" evidence="1">
    <location>
        <begin position="1242"/>
        <end position="1267"/>
    </location>
</feature>
<feature type="compositionally biased region" description="Low complexity" evidence="1">
    <location>
        <begin position="192"/>
        <end position="203"/>
    </location>
</feature>
<feature type="region of interest" description="Disordered" evidence="1">
    <location>
        <begin position="627"/>
        <end position="651"/>
    </location>
</feature>
<feature type="compositionally biased region" description="Basic and acidic residues" evidence="1">
    <location>
        <begin position="402"/>
        <end position="416"/>
    </location>
</feature>
<feature type="compositionally biased region" description="Low complexity" evidence="1">
    <location>
        <begin position="166"/>
        <end position="177"/>
    </location>
</feature>
<feature type="compositionally biased region" description="Polar residues" evidence="1">
    <location>
        <begin position="1420"/>
        <end position="1433"/>
    </location>
</feature>
<feature type="compositionally biased region" description="Polar residues" evidence="1">
    <location>
        <begin position="1302"/>
        <end position="1327"/>
    </location>
</feature>
<feature type="compositionally biased region" description="Basic and acidic residues" evidence="1">
    <location>
        <begin position="155"/>
        <end position="165"/>
    </location>
</feature>
<name>A0A4S4EPQ4_CAMSN</name>
<proteinExistence type="predicted"/>
<dbReference type="PANTHER" id="PTHR34805">
    <property type="entry name" value="PROTEIN MODIFIER OF SNC1 1"/>
    <property type="match status" value="1"/>
</dbReference>
<feature type="region of interest" description="Disordered" evidence="1">
    <location>
        <begin position="744"/>
        <end position="771"/>
    </location>
</feature>
<feature type="compositionally biased region" description="Basic and acidic residues" evidence="1">
    <location>
        <begin position="424"/>
        <end position="440"/>
    </location>
</feature>
<evidence type="ECO:0000313" key="3">
    <source>
        <dbReference type="Proteomes" id="UP000306102"/>
    </source>
</evidence>
<feature type="compositionally biased region" description="Low complexity" evidence="1">
    <location>
        <begin position="80"/>
        <end position="89"/>
    </location>
</feature>
<dbReference type="GO" id="GO:0040029">
    <property type="term" value="P:epigenetic regulation of gene expression"/>
    <property type="evidence" value="ECO:0007669"/>
    <property type="project" value="TreeGrafter"/>
</dbReference>
<feature type="compositionally biased region" description="Basic and acidic residues" evidence="1">
    <location>
        <begin position="205"/>
        <end position="215"/>
    </location>
</feature>
<feature type="region of interest" description="Disordered" evidence="1">
    <location>
        <begin position="80"/>
        <end position="222"/>
    </location>
</feature>
<feature type="compositionally biased region" description="Basic and acidic residues" evidence="1">
    <location>
        <begin position="500"/>
        <end position="515"/>
    </location>
</feature>
<feature type="compositionally biased region" description="Polar residues" evidence="1">
    <location>
        <begin position="960"/>
        <end position="971"/>
    </location>
</feature>
<reference evidence="2 3" key="1">
    <citation type="journal article" date="2018" name="Proc. Natl. Acad. Sci. U.S.A.">
        <title>Draft genome sequence of Camellia sinensis var. sinensis provides insights into the evolution of the tea genome and tea quality.</title>
        <authorList>
            <person name="Wei C."/>
            <person name="Yang H."/>
            <person name="Wang S."/>
            <person name="Zhao J."/>
            <person name="Liu C."/>
            <person name="Gao L."/>
            <person name="Xia E."/>
            <person name="Lu Y."/>
            <person name="Tai Y."/>
            <person name="She G."/>
            <person name="Sun J."/>
            <person name="Cao H."/>
            <person name="Tong W."/>
            <person name="Gao Q."/>
            <person name="Li Y."/>
            <person name="Deng W."/>
            <person name="Jiang X."/>
            <person name="Wang W."/>
            <person name="Chen Q."/>
            <person name="Zhang S."/>
            <person name="Li H."/>
            <person name="Wu J."/>
            <person name="Wang P."/>
            <person name="Li P."/>
            <person name="Shi C."/>
            <person name="Zheng F."/>
            <person name="Jian J."/>
            <person name="Huang B."/>
            <person name="Shan D."/>
            <person name="Shi M."/>
            <person name="Fang C."/>
            <person name="Yue Y."/>
            <person name="Li F."/>
            <person name="Li D."/>
            <person name="Wei S."/>
            <person name="Han B."/>
            <person name="Jiang C."/>
            <person name="Yin Y."/>
            <person name="Xia T."/>
            <person name="Zhang Z."/>
            <person name="Bennetzen J.L."/>
            <person name="Zhao S."/>
            <person name="Wan X."/>
        </authorList>
    </citation>
    <scope>NUCLEOTIDE SEQUENCE [LARGE SCALE GENOMIC DNA]</scope>
    <source>
        <strain evidence="3">cv. Shuchazao</strain>
        <tissue evidence="2">Leaf</tissue>
    </source>
</reference>
<comment type="caution">
    <text evidence="2">The sequence shown here is derived from an EMBL/GenBank/DDBJ whole genome shotgun (WGS) entry which is preliminary data.</text>
</comment>
<feature type="region of interest" description="Disordered" evidence="1">
    <location>
        <begin position="909"/>
        <end position="1017"/>
    </location>
</feature>
<dbReference type="Proteomes" id="UP000306102">
    <property type="component" value="Unassembled WGS sequence"/>
</dbReference>
<keyword evidence="3" id="KW-1185">Reference proteome</keyword>
<organism evidence="2 3">
    <name type="scientific">Camellia sinensis var. sinensis</name>
    <name type="common">China tea</name>
    <dbReference type="NCBI Taxonomy" id="542762"/>
    <lineage>
        <taxon>Eukaryota</taxon>
        <taxon>Viridiplantae</taxon>
        <taxon>Streptophyta</taxon>
        <taxon>Embryophyta</taxon>
        <taxon>Tracheophyta</taxon>
        <taxon>Spermatophyta</taxon>
        <taxon>Magnoliopsida</taxon>
        <taxon>eudicotyledons</taxon>
        <taxon>Gunneridae</taxon>
        <taxon>Pentapetalae</taxon>
        <taxon>asterids</taxon>
        <taxon>Ericales</taxon>
        <taxon>Theaceae</taxon>
        <taxon>Camellia</taxon>
    </lineage>
</organism>
<evidence type="ECO:0000256" key="1">
    <source>
        <dbReference type="SAM" id="MobiDB-lite"/>
    </source>
</evidence>
<feature type="compositionally biased region" description="Polar residues" evidence="1">
    <location>
        <begin position="129"/>
        <end position="150"/>
    </location>
</feature>
<feature type="region of interest" description="Disordered" evidence="1">
    <location>
        <begin position="843"/>
        <end position="883"/>
    </location>
</feature>
<evidence type="ECO:0008006" key="4">
    <source>
        <dbReference type="Google" id="ProtNLM"/>
    </source>
</evidence>
<feature type="compositionally biased region" description="Polar residues" evidence="1">
    <location>
        <begin position="1385"/>
        <end position="1408"/>
    </location>
</feature>
<dbReference type="EMBL" id="SDRB02002876">
    <property type="protein sequence ID" value="THG18719.1"/>
    <property type="molecule type" value="Genomic_DNA"/>
</dbReference>
<feature type="region of interest" description="Disordered" evidence="1">
    <location>
        <begin position="287"/>
        <end position="327"/>
    </location>
</feature>
<feature type="region of interest" description="Disordered" evidence="1">
    <location>
        <begin position="1154"/>
        <end position="1192"/>
    </location>
</feature>
<dbReference type="PANTHER" id="PTHR34805:SF1">
    <property type="entry name" value="PROTEIN MODIFIER OF SNC1 1"/>
    <property type="match status" value="1"/>
</dbReference>